<sequence length="197" mass="22255">MRVQAIERNPAGLTQHFHAIHANGKISTHGIDSGGFGALGLVGNKSPQYVWFEPEKKDWLGYLREVCDRRGENPLNWNFALSTNTGDLLDTYNECIEGKGESWADFPDIKAQSPDRLGAYFAVSVAAAGWRSAALILIDDGHSEYIENPPITYRFELGSFPQASFNERREIDTDKYDFSTWKYDFPEDSFRGTSWFG</sequence>
<dbReference type="GeneID" id="9098546"/>
<evidence type="ECO:0000313" key="2">
    <source>
        <dbReference type="Proteomes" id="UP000002059"/>
    </source>
</evidence>
<reference evidence="1 2" key="1">
    <citation type="journal article" date="2011" name="PLoS Genet.">
        <title>Comparative genomic analysis of human fungal pathogens causing paracoccidioidomycosis.</title>
        <authorList>
            <person name="Desjardins C.A."/>
            <person name="Champion M.D."/>
            <person name="Holder J.W."/>
            <person name="Muszewska A."/>
            <person name="Goldberg J."/>
            <person name="Bailao A.M."/>
            <person name="Brigido M.M."/>
            <person name="Ferreira M.E."/>
            <person name="Garcia A.M."/>
            <person name="Grynberg M."/>
            <person name="Gujja S."/>
            <person name="Heiman D.I."/>
            <person name="Henn M.R."/>
            <person name="Kodira C.D."/>
            <person name="Leon-Narvaez H."/>
            <person name="Longo L.V."/>
            <person name="Ma L.J."/>
            <person name="Malavazi I."/>
            <person name="Matsuo A.L."/>
            <person name="Morais F.V."/>
            <person name="Pereira M."/>
            <person name="Rodriguez-Brito S."/>
            <person name="Sakthikumar S."/>
            <person name="Salem-Izacc S.M."/>
            <person name="Sykes S.M."/>
            <person name="Teixeira M.M."/>
            <person name="Vallejo M.C."/>
            <person name="Walter M.E."/>
            <person name="Yandava C."/>
            <person name="Young S."/>
            <person name="Zeng Q."/>
            <person name="Zucker J."/>
            <person name="Felipe M.S."/>
            <person name="Goldman G.H."/>
            <person name="Haas B.J."/>
            <person name="McEwen J.G."/>
            <person name="Nino-Vega G."/>
            <person name="Puccia R."/>
            <person name="San-Blas G."/>
            <person name="Soares C.M."/>
            <person name="Birren B.W."/>
            <person name="Cuomo C.A."/>
        </authorList>
    </citation>
    <scope>NUCLEOTIDE SEQUENCE [LARGE SCALE GENOMIC DNA]</scope>
    <source>
        <strain evidence="2">ATCC MYA-826 / Pb01</strain>
    </source>
</reference>
<proteinExistence type="predicted"/>
<organism evidence="1 2">
    <name type="scientific">Paracoccidioides lutzii (strain ATCC MYA-826 / Pb01)</name>
    <name type="common">Paracoccidioides brasiliensis</name>
    <dbReference type="NCBI Taxonomy" id="502779"/>
    <lineage>
        <taxon>Eukaryota</taxon>
        <taxon>Fungi</taxon>
        <taxon>Dikarya</taxon>
        <taxon>Ascomycota</taxon>
        <taxon>Pezizomycotina</taxon>
        <taxon>Eurotiomycetes</taxon>
        <taxon>Eurotiomycetidae</taxon>
        <taxon>Onygenales</taxon>
        <taxon>Ajellomycetaceae</taxon>
        <taxon>Paracoccidioides</taxon>
    </lineage>
</organism>
<dbReference type="STRING" id="502779.C1GWR9"/>
<dbReference type="OMA" id="CDRRGEN"/>
<dbReference type="OrthoDB" id="61110at2759"/>
<dbReference type="EMBL" id="KN293997">
    <property type="protein sequence ID" value="EEH40988.2"/>
    <property type="molecule type" value="Genomic_DNA"/>
</dbReference>
<protein>
    <submittedName>
        <fullName evidence="1">Uncharacterized protein</fullName>
    </submittedName>
</protein>
<dbReference type="VEuPathDB" id="FungiDB:PAAG_02964"/>
<keyword evidence="2" id="KW-1185">Reference proteome</keyword>
<dbReference type="RefSeq" id="XP_015701883.1">
    <property type="nucleotide sequence ID" value="XM_015844805.1"/>
</dbReference>
<dbReference type="KEGG" id="pbl:PAAG_02964"/>
<dbReference type="Proteomes" id="UP000002059">
    <property type="component" value="Partially assembled WGS sequence"/>
</dbReference>
<name>C1GWR9_PARBA</name>
<dbReference type="eggNOG" id="ENOG502QUVE">
    <property type="taxonomic scope" value="Eukaryota"/>
</dbReference>
<evidence type="ECO:0000313" key="1">
    <source>
        <dbReference type="EMBL" id="EEH40988.2"/>
    </source>
</evidence>
<dbReference type="HOGENOM" id="CLU_1587014_0_0_1"/>
<dbReference type="AlphaFoldDB" id="C1GWR9"/>
<accession>C1GWR9</accession>
<gene>
    <name evidence="1" type="ORF">PAAG_02964</name>
</gene>